<protein>
    <submittedName>
        <fullName evidence="2">Nucleoside-diphosphate-sugar epimerase</fullName>
    </submittedName>
</protein>
<dbReference type="PANTHER" id="PTHR43245">
    <property type="entry name" value="BIFUNCTIONAL POLYMYXIN RESISTANCE PROTEIN ARNA"/>
    <property type="match status" value="1"/>
</dbReference>
<organism evidence="2 3">
    <name type="scientific">Kineococcus xinjiangensis</name>
    <dbReference type="NCBI Taxonomy" id="512762"/>
    <lineage>
        <taxon>Bacteria</taxon>
        <taxon>Bacillati</taxon>
        <taxon>Actinomycetota</taxon>
        <taxon>Actinomycetes</taxon>
        <taxon>Kineosporiales</taxon>
        <taxon>Kineosporiaceae</taxon>
        <taxon>Kineococcus</taxon>
    </lineage>
</organism>
<dbReference type="PANTHER" id="PTHR43245:SF13">
    <property type="entry name" value="UDP-D-APIOSE_UDP-D-XYLOSE SYNTHASE 2"/>
    <property type="match status" value="1"/>
</dbReference>
<dbReference type="InterPro" id="IPR050177">
    <property type="entry name" value="Lipid_A_modif_metabolic_enz"/>
</dbReference>
<gene>
    <name evidence="2" type="ORF">CLV92_102224</name>
</gene>
<dbReference type="OrthoDB" id="7941246at2"/>
<dbReference type="EMBL" id="PTJD01000002">
    <property type="protein sequence ID" value="PPK98071.1"/>
    <property type="molecule type" value="Genomic_DNA"/>
</dbReference>
<dbReference type="InterPro" id="IPR036291">
    <property type="entry name" value="NAD(P)-bd_dom_sf"/>
</dbReference>
<dbReference type="RefSeq" id="WP_104431508.1">
    <property type="nucleotide sequence ID" value="NZ_PTJD01000002.1"/>
</dbReference>
<comment type="caution">
    <text evidence="2">The sequence shown here is derived from an EMBL/GenBank/DDBJ whole genome shotgun (WGS) entry which is preliminary data.</text>
</comment>
<keyword evidence="3" id="KW-1185">Reference proteome</keyword>
<evidence type="ECO:0000259" key="1">
    <source>
        <dbReference type="Pfam" id="PF01370"/>
    </source>
</evidence>
<dbReference type="Pfam" id="PF01370">
    <property type="entry name" value="Epimerase"/>
    <property type="match status" value="1"/>
</dbReference>
<accession>A0A2S6IUY2</accession>
<evidence type="ECO:0000313" key="3">
    <source>
        <dbReference type="Proteomes" id="UP000239485"/>
    </source>
</evidence>
<dbReference type="InterPro" id="IPR001509">
    <property type="entry name" value="Epimerase_deHydtase"/>
</dbReference>
<dbReference type="SUPFAM" id="SSF51735">
    <property type="entry name" value="NAD(P)-binding Rossmann-fold domains"/>
    <property type="match status" value="1"/>
</dbReference>
<feature type="domain" description="NAD-dependent epimerase/dehydratase" evidence="1">
    <location>
        <begin position="4"/>
        <end position="197"/>
    </location>
</feature>
<dbReference type="Gene3D" id="3.40.50.720">
    <property type="entry name" value="NAD(P)-binding Rossmann-like Domain"/>
    <property type="match status" value="1"/>
</dbReference>
<dbReference type="AlphaFoldDB" id="A0A2S6IUY2"/>
<proteinExistence type="predicted"/>
<dbReference type="Proteomes" id="UP000239485">
    <property type="component" value="Unassembled WGS sequence"/>
</dbReference>
<name>A0A2S6IUY2_9ACTN</name>
<evidence type="ECO:0000313" key="2">
    <source>
        <dbReference type="EMBL" id="PPK98071.1"/>
    </source>
</evidence>
<reference evidence="2 3" key="1">
    <citation type="submission" date="2018-02" db="EMBL/GenBank/DDBJ databases">
        <title>Genomic Encyclopedia of Archaeal and Bacterial Type Strains, Phase II (KMG-II): from individual species to whole genera.</title>
        <authorList>
            <person name="Goeker M."/>
        </authorList>
    </citation>
    <scope>NUCLEOTIDE SEQUENCE [LARGE SCALE GENOMIC DNA]</scope>
    <source>
        <strain evidence="2 3">DSM 22857</strain>
    </source>
</reference>
<sequence>MRLLVLGGTRFVGRALVAEALVRGWDVTALHRGVTGNLPPGVRTLHADRGDPAVLAAALGPGEWDAVADTWSGAPAVATLAARALSGRAGRYGYVSSGSVYTWGQHVDEGSPLVDGDPDAVDGEYAALKRGAELGVLQSFPAALLARAGLVLGPHEDIGRLPWWLRRTARGGRIVAPGRPGRPLQFVDVRDLAAWMLSGLGSGLTGPVDVASRPGHATTGELLGACVRVTGSDADLVWIPEAELEAAGAQPWTHLPCWVPEAGEFSGFFAVDTARAAATGLVCRPVAETVADTWDWMRREGVPPQRADRDVHGLPAKIEEELLSRR</sequence>